<reference evidence="1 2" key="1">
    <citation type="journal article" date="2016" name="Nat. Commun.">
        <title>Extremotolerant tardigrade genome and improved radiotolerance of human cultured cells by tardigrade-unique protein.</title>
        <authorList>
            <person name="Hashimoto T."/>
            <person name="Horikawa D.D."/>
            <person name="Saito Y."/>
            <person name="Kuwahara H."/>
            <person name="Kozuka-Hata H."/>
            <person name="Shin-I T."/>
            <person name="Minakuchi Y."/>
            <person name="Ohishi K."/>
            <person name="Motoyama A."/>
            <person name="Aizu T."/>
            <person name="Enomoto A."/>
            <person name="Kondo K."/>
            <person name="Tanaka S."/>
            <person name="Hara Y."/>
            <person name="Koshikawa S."/>
            <person name="Sagara H."/>
            <person name="Miura T."/>
            <person name="Yokobori S."/>
            <person name="Miyagawa K."/>
            <person name="Suzuki Y."/>
            <person name="Kubo T."/>
            <person name="Oyama M."/>
            <person name="Kohara Y."/>
            <person name="Fujiyama A."/>
            <person name="Arakawa K."/>
            <person name="Katayama T."/>
            <person name="Toyoda A."/>
            <person name="Kunieda T."/>
        </authorList>
    </citation>
    <scope>NUCLEOTIDE SEQUENCE [LARGE SCALE GENOMIC DNA]</scope>
    <source>
        <strain evidence="1 2">YOKOZUNA-1</strain>
    </source>
</reference>
<dbReference type="Proteomes" id="UP000186922">
    <property type="component" value="Unassembled WGS sequence"/>
</dbReference>
<evidence type="ECO:0008006" key="3">
    <source>
        <dbReference type="Google" id="ProtNLM"/>
    </source>
</evidence>
<proteinExistence type="predicted"/>
<protein>
    <recommendedName>
        <fullName evidence="3">SOCS box domain-containing protein</fullName>
    </recommendedName>
</protein>
<dbReference type="EMBL" id="BDGG01000003">
    <property type="protein sequence ID" value="GAU95079.1"/>
    <property type="molecule type" value="Genomic_DNA"/>
</dbReference>
<comment type="caution">
    <text evidence="1">The sequence shown here is derived from an EMBL/GenBank/DDBJ whole genome shotgun (WGS) entry which is preliminary data.</text>
</comment>
<organism evidence="1 2">
    <name type="scientific">Ramazzottius varieornatus</name>
    <name type="common">Water bear</name>
    <name type="synonym">Tardigrade</name>
    <dbReference type="NCBI Taxonomy" id="947166"/>
    <lineage>
        <taxon>Eukaryota</taxon>
        <taxon>Metazoa</taxon>
        <taxon>Ecdysozoa</taxon>
        <taxon>Tardigrada</taxon>
        <taxon>Eutardigrada</taxon>
        <taxon>Parachela</taxon>
        <taxon>Hypsibioidea</taxon>
        <taxon>Ramazzottiidae</taxon>
        <taxon>Ramazzottius</taxon>
    </lineage>
</organism>
<dbReference type="SUPFAM" id="SSF48403">
    <property type="entry name" value="Ankyrin repeat"/>
    <property type="match status" value="1"/>
</dbReference>
<dbReference type="OrthoDB" id="10567915at2759"/>
<accession>A0A1D1UZP5</accession>
<sequence>MQSENHKTLERPANFKDDRLDIVLLHCLLTTEAFHVDELVQTADEGCIETALSLSVLHNDVELIKYLRKVGASPDIMIGPVSSMFNKPSMLASDRPCPEFQTMILQYCQPPARVPVQVEEDDIWRLENDLPDQADFLQLIQSKNIVQFFDKGIEYDRARIARDPNNIKTWTRLHRAYVYATLNQRRPNGPLPEEFQQIALFLDYKGDISVNSWLIDEVVDRKTALFEAISSKNFLYVEWLLKVQKADPNQVSYTDGVFWHEADRQSNPIEQTLRGFLVWDEEESEMVGRMMDLILDHGCTKENQTIAFLRILRDDIALQMVCVEVLHFMRMTERLLDRTPDILTEDVRRAFNHGLPLIIRVCESKWFDERLESPTVAHTFENVIARVFPFLRRMTPSERFSIRPETSRCLTINRSYRTLACLLCFYDGDLGSVGLYHNIIRTNLPFINPIYCEVHQATGFPQGDVIENNRKRVHALMIIMVRSLPVATAVKDFLLDFVRILIDDQTPQLPAKIYSLQNRCISVMRQTMKAGSVKEEHVKSVLPPTLFNDIFMSGVECSLLASIEPTSL</sequence>
<dbReference type="InterPro" id="IPR036770">
    <property type="entry name" value="Ankyrin_rpt-contain_sf"/>
</dbReference>
<dbReference type="AlphaFoldDB" id="A0A1D1UZP5"/>
<gene>
    <name evidence="1" type="primary">RvY_06757-1</name>
    <name evidence="1" type="synonym">RvY_06757.1</name>
    <name evidence="1" type="ORF">RvY_06757</name>
</gene>
<keyword evidence="2" id="KW-1185">Reference proteome</keyword>
<dbReference type="SMART" id="SM00248">
    <property type="entry name" value="ANK"/>
    <property type="match status" value="2"/>
</dbReference>
<evidence type="ECO:0000313" key="2">
    <source>
        <dbReference type="Proteomes" id="UP000186922"/>
    </source>
</evidence>
<dbReference type="Gene3D" id="1.25.40.20">
    <property type="entry name" value="Ankyrin repeat-containing domain"/>
    <property type="match status" value="1"/>
</dbReference>
<dbReference type="InterPro" id="IPR002110">
    <property type="entry name" value="Ankyrin_rpt"/>
</dbReference>
<name>A0A1D1UZP5_RAMVA</name>
<evidence type="ECO:0000313" key="1">
    <source>
        <dbReference type="EMBL" id="GAU95079.1"/>
    </source>
</evidence>